<name>A0A6B0T696_9EURY</name>
<dbReference type="Pfam" id="PF02697">
    <property type="entry name" value="VAPB_antitox"/>
    <property type="match status" value="1"/>
</dbReference>
<proteinExistence type="predicted"/>
<evidence type="ECO:0000256" key="1">
    <source>
        <dbReference type="ARBA" id="ARBA00022649"/>
    </source>
</evidence>
<comment type="caution">
    <text evidence="2">The sequence shown here is derived from an EMBL/GenBank/DDBJ whole genome shotgun (WGS) entry which is preliminary data.</text>
</comment>
<gene>
    <name evidence="2" type="ORF">GRX03_02100</name>
</gene>
<evidence type="ECO:0000313" key="3">
    <source>
        <dbReference type="Proteomes" id="UP000466535"/>
    </source>
</evidence>
<accession>A0A6B0T696</accession>
<dbReference type="EMBL" id="WUUT01000001">
    <property type="protein sequence ID" value="MXR50400.1"/>
    <property type="molecule type" value="Genomic_DNA"/>
</dbReference>
<dbReference type="InterPro" id="IPR003847">
    <property type="entry name" value="Put_antitoxin"/>
</dbReference>
<dbReference type="AlphaFoldDB" id="A0A6B0T696"/>
<keyword evidence="3" id="KW-1185">Reference proteome</keyword>
<sequence>MADTSIRVSDEAKQRLDLYKREDESYEDVILRLTERDKWAGFGLLSETDTDTRDAMNGIRAEMRETVDSDIGELE</sequence>
<evidence type="ECO:0000313" key="2">
    <source>
        <dbReference type="EMBL" id="MXR50400.1"/>
    </source>
</evidence>
<dbReference type="Proteomes" id="UP000466535">
    <property type="component" value="Unassembled WGS sequence"/>
</dbReference>
<keyword evidence="1" id="KW-1277">Toxin-antitoxin system</keyword>
<protein>
    <submittedName>
        <fullName evidence="2">Sugar metabolism cluster protein</fullName>
    </submittedName>
</protein>
<reference evidence="2 3" key="1">
    <citation type="submission" date="2019-12" db="EMBL/GenBank/DDBJ databases">
        <title>Isolation and characterization of three novel carbon monoxide-oxidizing members of Halobacteria from salione crusts and soils.</title>
        <authorList>
            <person name="Myers M.R."/>
            <person name="King G.M."/>
        </authorList>
    </citation>
    <scope>NUCLEOTIDE SEQUENCE [LARGE SCALE GENOMIC DNA]</scope>
    <source>
        <strain evidence="2 3">WSH3</strain>
    </source>
</reference>
<organism evidence="2 3">
    <name type="scientific">Halovenus carboxidivorans</name>
    <dbReference type="NCBI Taxonomy" id="2692199"/>
    <lineage>
        <taxon>Archaea</taxon>
        <taxon>Methanobacteriati</taxon>
        <taxon>Methanobacteriota</taxon>
        <taxon>Stenosarchaea group</taxon>
        <taxon>Halobacteria</taxon>
        <taxon>Halobacteriales</taxon>
        <taxon>Haloarculaceae</taxon>
        <taxon>Halovenus</taxon>
    </lineage>
</organism>